<feature type="transmembrane region" description="Helical" evidence="9">
    <location>
        <begin position="84"/>
        <end position="102"/>
    </location>
</feature>
<evidence type="ECO:0000313" key="11">
    <source>
        <dbReference type="Proteomes" id="UP001461498"/>
    </source>
</evidence>
<gene>
    <name evidence="10" type="ORF">O3M35_005499</name>
</gene>
<keyword evidence="6 8" id="KW-0472">Membrane</keyword>
<evidence type="ECO:0000256" key="2">
    <source>
        <dbReference type="ARBA" id="ARBA00022448"/>
    </source>
</evidence>
<keyword evidence="5 8" id="KW-1133">Transmembrane helix</keyword>
<dbReference type="PANTHER" id="PTHR12226:SF2">
    <property type="entry name" value="MANNOSE-P-DOLICHOL UTILIZATION DEFECT 1 PROTEIN"/>
    <property type="match status" value="1"/>
</dbReference>
<proteinExistence type="inferred from homology"/>
<evidence type="ECO:0000256" key="1">
    <source>
        <dbReference type="ARBA" id="ARBA00004141"/>
    </source>
</evidence>
<comment type="caution">
    <text evidence="10">The sequence shown here is derived from an EMBL/GenBank/DDBJ whole genome shotgun (WGS) entry which is preliminary data.</text>
</comment>
<dbReference type="GO" id="GO:0016020">
    <property type="term" value="C:membrane"/>
    <property type="evidence" value="ECO:0007669"/>
    <property type="project" value="UniProtKB-SubCell"/>
</dbReference>
<feature type="transmembrane region" description="Helical" evidence="9">
    <location>
        <begin position="7"/>
        <end position="33"/>
    </location>
</feature>
<feature type="transmembrane region" description="Helical" evidence="9">
    <location>
        <begin position="108"/>
        <end position="126"/>
    </location>
</feature>
<dbReference type="Proteomes" id="UP001461498">
    <property type="component" value="Unassembled WGS sequence"/>
</dbReference>
<dbReference type="PANTHER" id="PTHR12226">
    <property type="entry name" value="MANNOSE-P-DOLICHOL UTILIZATION DEFECT 1 LEC35 -RELATED"/>
    <property type="match status" value="1"/>
</dbReference>
<evidence type="ECO:0000313" key="10">
    <source>
        <dbReference type="EMBL" id="KAK9510787.1"/>
    </source>
</evidence>
<evidence type="ECO:0000256" key="6">
    <source>
        <dbReference type="ARBA" id="ARBA00023136"/>
    </source>
</evidence>
<keyword evidence="2" id="KW-0813">Transport</keyword>
<keyword evidence="4" id="KW-0677">Repeat</keyword>
<dbReference type="InterPro" id="IPR006603">
    <property type="entry name" value="PQ-loop_rpt"/>
</dbReference>
<accession>A0AAW1DJR8</accession>
<sequence length="220" mass="24899">MGKLKLLFCFTAQCNKILLTKILGLTIILLSLIVKLPQINKIWINQSAKSVNIFSVLANLYSVTIKGSYCFLQSFPISAYGEQIVIGCQNIILTVLVLHYNMSTKVSTAFVGLYSAILYILVNDFIPFQLLMYFQILTGPVNFVGRMIQAYTIYRDKSTGQLSGYTYSIQFFMAASRIFTSIEETKDLILICNYSLSTFSLALILVLFLYYNKNNKSKVN</sequence>
<dbReference type="AlphaFoldDB" id="A0AAW1DJR8"/>
<evidence type="ECO:0000256" key="5">
    <source>
        <dbReference type="ARBA" id="ARBA00022989"/>
    </source>
</evidence>
<dbReference type="EMBL" id="JAPXFL010000002">
    <property type="protein sequence ID" value="KAK9510787.1"/>
    <property type="molecule type" value="Genomic_DNA"/>
</dbReference>
<keyword evidence="11" id="KW-1185">Reference proteome</keyword>
<reference evidence="10 11" key="1">
    <citation type="submission" date="2022-12" db="EMBL/GenBank/DDBJ databases">
        <title>Chromosome-level genome assembly of true bugs.</title>
        <authorList>
            <person name="Ma L."/>
            <person name="Li H."/>
        </authorList>
    </citation>
    <scope>NUCLEOTIDE SEQUENCE [LARGE SCALE GENOMIC DNA]</scope>
    <source>
        <strain evidence="10">Lab_2022b</strain>
    </source>
</reference>
<dbReference type="SMART" id="SM00679">
    <property type="entry name" value="CTNS"/>
    <property type="match status" value="2"/>
</dbReference>
<comment type="similarity">
    <text evidence="7">Belongs to the MPDU1 (TC 2.A.43.3) family.</text>
</comment>
<feature type="transmembrane region" description="Helical" evidence="9">
    <location>
        <begin position="188"/>
        <end position="211"/>
    </location>
</feature>
<evidence type="ECO:0000256" key="7">
    <source>
        <dbReference type="ARBA" id="ARBA00038475"/>
    </source>
</evidence>
<comment type="subcellular location">
    <subcellularLocation>
        <location evidence="1 8">Membrane</location>
        <topology evidence="1 8">Multi-pass membrane protein</topology>
    </subcellularLocation>
</comment>
<evidence type="ECO:0000256" key="9">
    <source>
        <dbReference type="SAM" id="Phobius"/>
    </source>
</evidence>
<name>A0AAW1DJR8_9HEMI</name>
<evidence type="ECO:0000256" key="4">
    <source>
        <dbReference type="ARBA" id="ARBA00022737"/>
    </source>
</evidence>
<keyword evidence="3 8" id="KW-0812">Transmembrane</keyword>
<dbReference type="PIRSF" id="PIRSF023381">
    <property type="entry name" value="MannP-dilichol_defect-1p"/>
    <property type="match status" value="1"/>
</dbReference>
<protein>
    <recommendedName>
        <fullName evidence="8">Solute carrier family 66 member 3</fullName>
    </recommendedName>
</protein>
<organism evidence="10 11">
    <name type="scientific">Rhynocoris fuscipes</name>
    <dbReference type="NCBI Taxonomy" id="488301"/>
    <lineage>
        <taxon>Eukaryota</taxon>
        <taxon>Metazoa</taxon>
        <taxon>Ecdysozoa</taxon>
        <taxon>Arthropoda</taxon>
        <taxon>Hexapoda</taxon>
        <taxon>Insecta</taxon>
        <taxon>Pterygota</taxon>
        <taxon>Neoptera</taxon>
        <taxon>Paraneoptera</taxon>
        <taxon>Hemiptera</taxon>
        <taxon>Heteroptera</taxon>
        <taxon>Panheteroptera</taxon>
        <taxon>Cimicomorpha</taxon>
        <taxon>Reduviidae</taxon>
        <taxon>Harpactorinae</taxon>
        <taxon>Harpactorini</taxon>
        <taxon>Rhynocoris</taxon>
    </lineage>
</organism>
<dbReference type="InterPro" id="IPR016817">
    <property type="entry name" value="MannP-dilichol_defect-1"/>
</dbReference>
<dbReference type="Gene3D" id="1.20.1280.290">
    <property type="match status" value="1"/>
</dbReference>
<evidence type="ECO:0000256" key="8">
    <source>
        <dbReference type="PIRNR" id="PIRNR023381"/>
    </source>
</evidence>
<evidence type="ECO:0000256" key="3">
    <source>
        <dbReference type="ARBA" id="ARBA00022692"/>
    </source>
</evidence>
<dbReference type="Pfam" id="PF04193">
    <property type="entry name" value="PQ-loop"/>
    <property type="match status" value="1"/>
</dbReference>